<dbReference type="Pfam" id="PF00076">
    <property type="entry name" value="RRM_1"/>
    <property type="match status" value="1"/>
</dbReference>
<evidence type="ECO:0000313" key="4">
    <source>
        <dbReference type="EMBL" id="EAY25493.1"/>
    </source>
</evidence>
<dbReference type="Proteomes" id="UP000004095">
    <property type="component" value="Unassembled WGS sequence"/>
</dbReference>
<reference evidence="4 5" key="1">
    <citation type="submission" date="2007-01" db="EMBL/GenBank/DDBJ databases">
        <authorList>
            <person name="Haygood M."/>
            <person name="Podell S."/>
            <person name="Anderson C."/>
            <person name="Hopkinson B."/>
            <person name="Roe K."/>
            <person name="Barbeau K."/>
            <person name="Gaasterland T."/>
            <person name="Ferriera S."/>
            <person name="Johnson J."/>
            <person name="Kravitz S."/>
            <person name="Beeson K."/>
            <person name="Sutton G."/>
            <person name="Rogers Y.-H."/>
            <person name="Friedman R."/>
            <person name="Frazier M."/>
            <person name="Venter J.C."/>
        </authorList>
    </citation>
    <scope>NUCLEOTIDE SEQUENCE [LARGE SCALE GENOMIC DNA]</scope>
    <source>
        <strain evidence="4 5">ATCC 23134</strain>
    </source>
</reference>
<dbReference type="PANTHER" id="PTHR48027">
    <property type="entry name" value="HETEROGENEOUS NUCLEAR RIBONUCLEOPROTEIN 87F-RELATED"/>
    <property type="match status" value="1"/>
</dbReference>
<organism evidence="4 5">
    <name type="scientific">Microscilla marina ATCC 23134</name>
    <dbReference type="NCBI Taxonomy" id="313606"/>
    <lineage>
        <taxon>Bacteria</taxon>
        <taxon>Pseudomonadati</taxon>
        <taxon>Bacteroidota</taxon>
        <taxon>Cytophagia</taxon>
        <taxon>Cytophagales</taxon>
        <taxon>Microscillaceae</taxon>
        <taxon>Microscilla</taxon>
    </lineage>
</organism>
<accession>A1ZVR6</accession>
<dbReference type="SMART" id="SM00360">
    <property type="entry name" value="RRM"/>
    <property type="match status" value="1"/>
</dbReference>
<evidence type="ECO:0000259" key="3">
    <source>
        <dbReference type="PROSITE" id="PS50102"/>
    </source>
</evidence>
<evidence type="ECO:0000256" key="1">
    <source>
        <dbReference type="ARBA" id="ARBA00022884"/>
    </source>
</evidence>
<dbReference type="AlphaFoldDB" id="A1ZVR6"/>
<proteinExistence type="predicted"/>
<evidence type="ECO:0000313" key="5">
    <source>
        <dbReference type="Proteomes" id="UP000004095"/>
    </source>
</evidence>
<comment type="caution">
    <text evidence="4">The sequence shown here is derived from an EMBL/GenBank/DDBJ whole genome shotgun (WGS) entry which is preliminary data.</text>
</comment>
<protein>
    <submittedName>
        <fullName evidence="4">RNA-binding protein, RNP-1</fullName>
    </submittedName>
</protein>
<dbReference type="eggNOG" id="COG0724">
    <property type="taxonomic scope" value="Bacteria"/>
</dbReference>
<dbReference type="InterPro" id="IPR035979">
    <property type="entry name" value="RBD_domain_sf"/>
</dbReference>
<dbReference type="OrthoDB" id="9798855at2"/>
<dbReference type="GO" id="GO:0003723">
    <property type="term" value="F:RNA binding"/>
    <property type="evidence" value="ECO:0007669"/>
    <property type="project" value="UniProtKB-KW"/>
</dbReference>
<keyword evidence="1" id="KW-0694">RNA-binding</keyword>
<dbReference type="SUPFAM" id="SSF54928">
    <property type="entry name" value="RNA-binding domain, RBD"/>
    <property type="match status" value="1"/>
</dbReference>
<dbReference type="InterPro" id="IPR000504">
    <property type="entry name" value="RRM_dom"/>
</dbReference>
<evidence type="ECO:0000256" key="2">
    <source>
        <dbReference type="SAM" id="MobiDB-lite"/>
    </source>
</evidence>
<dbReference type="EMBL" id="AAWS01000047">
    <property type="protein sequence ID" value="EAY25493.1"/>
    <property type="molecule type" value="Genomic_DNA"/>
</dbReference>
<dbReference type="InterPro" id="IPR012677">
    <property type="entry name" value="Nucleotide-bd_a/b_plait_sf"/>
</dbReference>
<dbReference type="Gene3D" id="3.30.70.330">
    <property type="match status" value="1"/>
</dbReference>
<gene>
    <name evidence="4" type="ORF">M23134_06192</name>
</gene>
<sequence length="115" mass="12620">MNIFVAKLSDETTNESLHSLFQPFGEVESAKVIYDRDTGMSRRFGFVEMPNEEEGVEAINALNESDFEGRNIVVKKARPREQHNNRAFSGGGGGYNRGGGYGGGYNRGGGYNNGY</sequence>
<keyword evidence="5" id="KW-1185">Reference proteome</keyword>
<name>A1ZVR6_MICM2</name>
<feature type="region of interest" description="Disordered" evidence="2">
    <location>
        <begin position="76"/>
        <end position="105"/>
    </location>
</feature>
<dbReference type="InterPro" id="IPR052462">
    <property type="entry name" value="SLIRP/GR-RBP-like"/>
</dbReference>
<feature type="domain" description="RRM" evidence="3">
    <location>
        <begin position="1"/>
        <end position="79"/>
    </location>
</feature>
<dbReference type="PROSITE" id="PS50102">
    <property type="entry name" value="RRM"/>
    <property type="match status" value="1"/>
</dbReference>
<feature type="compositionally biased region" description="Gly residues" evidence="2">
    <location>
        <begin position="89"/>
        <end position="105"/>
    </location>
</feature>
<dbReference type="RefSeq" id="WP_002702664.1">
    <property type="nucleotide sequence ID" value="NZ_AAWS01000047.1"/>
</dbReference>